<gene>
    <name evidence="1" type="ORF">POCULU_LOCUS9552</name>
</gene>
<dbReference type="PROSITE" id="PS00109">
    <property type="entry name" value="PROTEIN_KINASE_TYR"/>
    <property type="match status" value="1"/>
</dbReference>
<dbReference type="InterPro" id="IPR011009">
    <property type="entry name" value="Kinase-like_dom_sf"/>
</dbReference>
<protein>
    <submittedName>
        <fullName evidence="1">3611_t:CDS:1</fullName>
    </submittedName>
</protein>
<dbReference type="Proteomes" id="UP000789572">
    <property type="component" value="Unassembled WGS sequence"/>
</dbReference>
<sequence>DFAKTTRLPCFLVQVYGPELNISTAILGNKIIIDPYHFTLSLACSFDQLKDFAHIFNALGNAIKNLQKYYNGPPEEIHPSQREFPYPNYFTMLYSDIQGQKIYFKYLHDLEFHPLVFIVEMLECLQGLPQRLLVKFTKQYPKDIHQACADADIAPTLYGFEKLPGGWFMVVMAHMTGFYALSDSNSSITAHISDELWNVLRKLHNLGYVHGDLRKENILVYKEDANAKANVVFIDWDWAGVAGEVCYPISINPEIYRHSTAKALQPILMEHDEFMLKNICLPHNVVDESLNQ</sequence>
<dbReference type="SUPFAM" id="SSF56112">
    <property type="entry name" value="Protein kinase-like (PK-like)"/>
    <property type="match status" value="1"/>
</dbReference>
<keyword evidence="2" id="KW-1185">Reference proteome</keyword>
<dbReference type="AlphaFoldDB" id="A0A9N9H301"/>
<dbReference type="Gene3D" id="1.10.510.10">
    <property type="entry name" value="Transferase(Phosphotransferase) domain 1"/>
    <property type="match status" value="1"/>
</dbReference>
<dbReference type="EMBL" id="CAJVPJ010003687">
    <property type="protein sequence ID" value="CAG8643524.1"/>
    <property type="molecule type" value="Genomic_DNA"/>
</dbReference>
<dbReference type="GO" id="GO:0004672">
    <property type="term" value="F:protein kinase activity"/>
    <property type="evidence" value="ECO:0007669"/>
    <property type="project" value="InterPro"/>
</dbReference>
<proteinExistence type="predicted"/>
<name>A0A9N9H301_9GLOM</name>
<evidence type="ECO:0000313" key="2">
    <source>
        <dbReference type="Proteomes" id="UP000789572"/>
    </source>
</evidence>
<dbReference type="OrthoDB" id="2339265at2759"/>
<reference evidence="1" key="1">
    <citation type="submission" date="2021-06" db="EMBL/GenBank/DDBJ databases">
        <authorList>
            <person name="Kallberg Y."/>
            <person name="Tangrot J."/>
            <person name="Rosling A."/>
        </authorList>
    </citation>
    <scope>NUCLEOTIDE SEQUENCE</scope>
    <source>
        <strain evidence="1">IA702</strain>
    </source>
</reference>
<dbReference type="InterPro" id="IPR008266">
    <property type="entry name" value="Tyr_kinase_AS"/>
</dbReference>
<feature type="non-terminal residue" evidence="1">
    <location>
        <position position="1"/>
    </location>
</feature>
<comment type="caution">
    <text evidence="1">The sequence shown here is derived from an EMBL/GenBank/DDBJ whole genome shotgun (WGS) entry which is preliminary data.</text>
</comment>
<accession>A0A9N9H301</accession>
<organism evidence="1 2">
    <name type="scientific">Paraglomus occultum</name>
    <dbReference type="NCBI Taxonomy" id="144539"/>
    <lineage>
        <taxon>Eukaryota</taxon>
        <taxon>Fungi</taxon>
        <taxon>Fungi incertae sedis</taxon>
        <taxon>Mucoromycota</taxon>
        <taxon>Glomeromycotina</taxon>
        <taxon>Glomeromycetes</taxon>
        <taxon>Paraglomerales</taxon>
        <taxon>Paraglomeraceae</taxon>
        <taxon>Paraglomus</taxon>
    </lineage>
</organism>
<evidence type="ECO:0000313" key="1">
    <source>
        <dbReference type="EMBL" id="CAG8643524.1"/>
    </source>
</evidence>